<dbReference type="RefSeq" id="WP_136004568.1">
    <property type="nucleotide sequence ID" value="NZ_SRYR01000001.1"/>
</dbReference>
<gene>
    <name evidence="3" type="ORF">E5347_03170</name>
</gene>
<dbReference type="NCBIfam" id="TIGR00762">
    <property type="entry name" value="DegV"/>
    <property type="match status" value="1"/>
</dbReference>
<dbReference type="GO" id="GO:0008289">
    <property type="term" value="F:lipid binding"/>
    <property type="evidence" value="ECO:0007669"/>
    <property type="project" value="UniProtKB-KW"/>
</dbReference>
<dbReference type="InterPro" id="IPR050270">
    <property type="entry name" value="DegV_domain_contain"/>
</dbReference>
<evidence type="ECO:0000256" key="2">
    <source>
        <dbReference type="ARBA" id="ARBA00023121"/>
    </source>
</evidence>
<proteinExistence type="predicted"/>
<evidence type="ECO:0000313" key="3">
    <source>
        <dbReference type="EMBL" id="TGY43832.1"/>
    </source>
</evidence>
<protein>
    <submittedName>
        <fullName evidence="3">DegV family protein</fullName>
    </submittedName>
</protein>
<dbReference type="AlphaFoldDB" id="A0A4S2DPT0"/>
<sequence>MNKIALITDSTCGLPKEYVDKYNVKVASLKVLYKDKEYIDGVTITPEEVYSRLEEELPTTSMPSVQDVKSLYSELEAEGYTHAIVLPVSSGLSGTINSFRLASEDFSNINTFIFDTKILSMAVGLIVLEVGKMIEENNDFDYICNRIPKIRENLWMYFTVDTLEYLIKGGRIGKVTGGIGQLLNLKPIITMDENGSYTNHSKVRGSKQAFNKLSSLATSILDKGKGKVIVMTGTMHEEANKLKETLEKHINTTFMYKGTITPAVGIHSGPRLLAVAVMLEQ</sequence>
<name>A0A4S2DPT0_9CLOT</name>
<accession>A0A4S2DPT0</accession>
<comment type="function">
    <text evidence="1">May bind long-chain fatty acids, such as palmitate, and may play a role in lipid transport or fatty acid metabolism.</text>
</comment>
<dbReference type="EMBL" id="SRYR01000001">
    <property type="protein sequence ID" value="TGY43832.1"/>
    <property type="molecule type" value="Genomic_DNA"/>
</dbReference>
<dbReference type="PROSITE" id="PS51482">
    <property type="entry name" value="DEGV"/>
    <property type="match status" value="1"/>
</dbReference>
<dbReference type="PANTHER" id="PTHR33434">
    <property type="entry name" value="DEGV DOMAIN-CONTAINING PROTEIN DR_1986-RELATED"/>
    <property type="match status" value="1"/>
</dbReference>
<dbReference type="SUPFAM" id="SSF82549">
    <property type="entry name" value="DAK1/DegV-like"/>
    <property type="match status" value="1"/>
</dbReference>
<dbReference type="Gene3D" id="3.30.1180.10">
    <property type="match status" value="1"/>
</dbReference>
<comment type="caution">
    <text evidence="3">The sequence shown here is derived from an EMBL/GenBank/DDBJ whole genome shotgun (WGS) entry which is preliminary data.</text>
</comment>
<keyword evidence="2" id="KW-0446">Lipid-binding</keyword>
<dbReference type="InterPro" id="IPR003797">
    <property type="entry name" value="DegV"/>
</dbReference>
<keyword evidence="4" id="KW-1185">Reference proteome</keyword>
<dbReference type="Proteomes" id="UP000306888">
    <property type="component" value="Unassembled WGS sequence"/>
</dbReference>
<organism evidence="3 4">
    <name type="scientific">Clostridium sartagoforme</name>
    <dbReference type="NCBI Taxonomy" id="84031"/>
    <lineage>
        <taxon>Bacteria</taxon>
        <taxon>Bacillati</taxon>
        <taxon>Bacillota</taxon>
        <taxon>Clostridia</taxon>
        <taxon>Eubacteriales</taxon>
        <taxon>Clostridiaceae</taxon>
        <taxon>Clostridium</taxon>
    </lineage>
</organism>
<dbReference type="PANTHER" id="PTHR33434:SF3">
    <property type="entry name" value="DEGV DOMAIN-CONTAINING PROTEIN YITS"/>
    <property type="match status" value="1"/>
</dbReference>
<reference evidence="3 4" key="1">
    <citation type="submission" date="2019-04" db="EMBL/GenBank/DDBJ databases">
        <title>Microbes associate with the intestines of laboratory mice.</title>
        <authorList>
            <person name="Navarre W."/>
            <person name="Wong E."/>
            <person name="Huang K."/>
            <person name="Tropini C."/>
            <person name="Ng K."/>
            <person name="Yu B."/>
        </authorList>
    </citation>
    <scope>NUCLEOTIDE SEQUENCE [LARGE SCALE GENOMIC DNA]</scope>
    <source>
        <strain evidence="3 4">NM50_B9-20</strain>
    </source>
</reference>
<dbReference type="Gene3D" id="3.40.50.10170">
    <property type="match status" value="1"/>
</dbReference>
<dbReference type="Pfam" id="PF02645">
    <property type="entry name" value="DegV"/>
    <property type="match status" value="1"/>
</dbReference>
<evidence type="ECO:0000256" key="1">
    <source>
        <dbReference type="ARBA" id="ARBA00003238"/>
    </source>
</evidence>
<evidence type="ECO:0000313" key="4">
    <source>
        <dbReference type="Proteomes" id="UP000306888"/>
    </source>
</evidence>
<dbReference type="OrthoDB" id="9781230at2"/>
<dbReference type="InterPro" id="IPR043168">
    <property type="entry name" value="DegV_C"/>
</dbReference>